<protein>
    <recommendedName>
        <fullName evidence="17">Ion transport domain-containing protein</fullName>
    </recommendedName>
</protein>
<feature type="transmembrane region" description="Helical" evidence="11">
    <location>
        <begin position="24"/>
        <end position="47"/>
    </location>
</feature>
<evidence type="ECO:0000256" key="4">
    <source>
        <dbReference type="ARBA" id="ARBA00022692"/>
    </source>
</evidence>
<dbReference type="VEuPathDB" id="CryptoDB:Vbra_7062"/>
<keyword evidence="3" id="KW-0633">Potassium transport</keyword>
<evidence type="ECO:0000313" key="15">
    <source>
        <dbReference type="EMBL" id="CEL93304.1"/>
    </source>
</evidence>
<evidence type="ECO:0008006" key="17">
    <source>
        <dbReference type="Google" id="ProtNLM"/>
    </source>
</evidence>
<keyword evidence="5" id="KW-0631">Potassium channel</keyword>
<evidence type="ECO:0000256" key="5">
    <source>
        <dbReference type="ARBA" id="ARBA00022826"/>
    </source>
</evidence>
<dbReference type="SUPFAM" id="SSF81324">
    <property type="entry name" value="Voltage-gated potassium channels"/>
    <property type="match status" value="1"/>
</dbReference>
<evidence type="ECO:0000256" key="1">
    <source>
        <dbReference type="ARBA" id="ARBA00004141"/>
    </source>
</evidence>
<dbReference type="STRING" id="1169540.A0A0G4EC76"/>
<dbReference type="InterPro" id="IPR005821">
    <property type="entry name" value="Ion_trans_dom"/>
</dbReference>
<feature type="transmembrane region" description="Helical" evidence="11">
    <location>
        <begin position="98"/>
        <end position="118"/>
    </location>
</feature>
<dbReference type="InterPro" id="IPR003929">
    <property type="entry name" value="K_chnl_BK_asu"/>
</dbReference>
<evidence type="ECO:0000256" key="6">
    <source>
        <dbReference type="ARBA" id="ARBA00022958"/>
    </source>
</evidence>
<comment type="subcellular location">
    <subcellularLocation>
        <location evidence="1">Membrane</location>
        <topology evidence="1">Multi-pass membrane protein</topology>
    </subcellularLocation>
</comment>
<dbReference type="GO" id="GO:0016020">
    <property type="term" value="C:membrane"/>
    <property type="evidence" value="ECO:0007669"/>
    <property type="project" value="UniProtKB-SubCell"/>
</dbReference>
<keyword evidence="9 11" id="KW-0472">Membrane</keyword>
<keyword evidence="8" id="KW-0406">Ion transport</keyword>
<dbReference type="Gene3D" id="3.40.50.720">
    <property type="entry name" value="NAD(P)-binding Rossmann-like Domain"/>
    <property type="match status" value="1"/>
</dbReference>
<dbReference type="Pfam" id="PF03493">
    <property type="entry name" value="BK_channel_a"/>
    <property type="match status" value="1"/>
</dbReference>
<feature type="domain" description="Calcium-activated potassium channel BK alpha subunit" evidence="13">
    <location>
        <begin position="346"/>
        <end position="429"/>
    </location>
</feature>
<feature type="domain" description="RCK N-terminal" evidence="14">
    <location>
        <begin position="201"/>
        <end position="314"/>
    </location>
</feature>
<evidence type="ECO:0000259" key="12">
    <source>
        <dbReference type="Pfam" id="PF00520"/>
    </source>
</evidence>
<keyword evidence="4 11" id="KW-0812">Transmembrane</keyword>
<evidence type="ECO:0000256" key="2">
    <source>
        <dbReference type="ARBA" id="ARBA00022448"/>
    </source>
</evidence>
<accession>A0A0G4EC76</accession>
<gene>
    <name evidence="15" type="ORF">Vbra_7062</name>
</gene>
<reference evidence="15 16" key="1">
    <citation type="submission" date="2014-11" db="EMBL/GenBank/DDBJ databases">
        <authorList>
            <person name="Zhu J."/>
            <person name="Qi W."/>
            <person name="Song R."/>
        </authorList>
    </citation>
    <scope>NUCLEOTIDE SEQUENCE [LARGE SCALE GENOMIC DNA]</scope>
</reference>
<sequence length="522" mass="59835">MEFTVGLCFLFDYILRFYLAPNRLTYLFSFFAIVDVLTIAPVFIQVFLVGFYNTSGDTTHTHGDFSYLRLIRLMRLLRILRALRIVRSAPESGLWREIFLLVFTAFTLIFTTAGFYQVMEEGLRGVADAVDFHQAFYFTLISTVGRPRIESTTWRGTLVIIGVVALSIIIIPQKLGELWEVLKHENIYTRRRYKEQNFAPSHCIVAGAIDFSTLNVFLYEFYHEDRLSNPRDIVVFSEHEPDRRINELLDHPAYNQMVSFIQGSVHSEYDLDRTCAHSAKAIFLFVDKNASDHSFEDTRMISFVLALKNYFMTSEKCLSVPRLCVQVLRRETQQQISRVLDEETNDTVVSVDTITSTLMALNTVNRGVPAVVMNLVSHVDRGHLLSEDEDQWFTSYYQGATQEMYTVRFTQPSLQHTKSHPLRASLLQSRLLPLANGADGVFLSGIVDSLIGCSMTRAAHFLLFQYGVVLFALQKSEQERLVLFPGRRDDVIEASDIGCVITENKQRLNQISSLMQKVICRR</sequence>
<keyword evidence="6" id="KW-0630">Potassium</keyword>
<evidence type="ECO:0000256" key="11">
    <source>
        <dbReference type="SAM" id="Phobius"/>
    </source>
</evidence>
<evidence type="ECO:0000256" key="10">
    <source>
        <dbReference type="ARBA" id="ARBA00023303"/>
    </source>
</evidence>
<feature type="transmembrane region" description="Helical" evidence="11">
    <location>
        <begin position="153"/>
        <end position="171"/>
    </location>
</feature>
<keyword evidence="7 11" id="KW-1133">Transmembrane helix</keyword>
<name>A0A0G4EC76_VITBC</name>
<dbReference type="PANTHER" id="PTHR10027:SF10">
    <property type="entry name" value="SLOWPOKE 2, ISOFORM D"/>
    <property type="match status" value="1"/>
</dbReference>
<dbReference type="OrthoDB" id="413074at2759"/>
<dbReference type="Pfam" id="PF00520">
    <property type="entry name" value="Ion_trans"/>
    <property type="match status" value="1"/>
</dbReference>
<evidence type="ECO:0000256" key="7">
    <source>
        <dbReference type="ARBA" id="ARBA00022989"/>
    </source>
</evidence>
<dbReference type="PANTHER" id="PTHR10027">
    <property type="entry name" value="CALCIUM-ACTIVATED POTASSIUM CHANNEL ALPHA CHAIN"/>
    <property type="match status" value="1"/>
</dbReference>
<evidence type="ECO:0000256" key="9">
    <source>
        <dbReference type="ARBA" id="ARBA00023136"/>
    </source>
</evidence>
<dbReference type="Pfam" id="PF22614">
    <property type="entry name" value="Slo-like_RCK"/>
    <property type="match status" value="1"/>
</dbReference>
<evidence type="ECO:0000256" key="8">
    <source>
        <dbReference type="ARBA" id="ARBA00023065"/>
    </source>
</evidence>
<dbReference type="OMA" id="RGFMVFF"/>
<keyword evidence="10" id="KW-0407">Ion channel</keyword>
<dbReference type="EMBL" id="CDMY01000153">
    <property type="protein sequence ID" value="CEL93304.1"/>
    <property type="molecule type" value="Genomic_DNA"/>
</dbReference>
<keyword evidence="2" id="KW-0813">Transport</keyword>
<keyword evidence="16" id="KW-1185">Reference proteome</keyword>
<organism evidence="15 16">
    <name type="scientific">Vitrella brassicaformis (strain CCMP3155)</name>
    <dbReference type="NCBI Taxonomy" id="1169540"/>
    <lineage>
        <taxon>Eukaryota</taxon>
        <taxon>Sar</taxon>
        <taxon>Alveolata</taxon>
        <taxon>Colpodellida</taxon>
        <taxon>Vitrellaceae</taxon>
        <taxon>Vitrella</taxon>
    </lineage>
</organism>
<dbReference type="Gene3D" id="1.10.287.70">
    <property type="match status" value="1"/>
</dbReference>
<evidence type="ECO:0000259" key="13">
    <source>
        <dbReference type="Pfam" id="PF03493"/>
    </source>
</evidence>
<evidence type="ECO:0000313" key="16">
    <source>
        <dbReference type="Proteomes" id="UP000041254"/>
    </source>
</evidence>
<dbReference type="PhylomeDB" id="A0A0G4EC76"/>
<dbReference type="GO" id="GO:0005267">
    <property type="term" value="F:potassium channel activity"/>
    <property type="evidence" value="ECO:0007669"/>
    <property type="project" value="UniProtKB-KW"/>
</dbReference>
<feature type="domain" description="Ion transport" evidence="12">
    <location>
        <begin position="2"/>
        <end position="168"/>
    </location>
</feature>
<dbReference type="InterPro" id="IPR047871">
    <property type="entry name" value="K_chnl_Slo-like"/>
</dbReference>
<dbReference type="InterPro" id="IPR003148">
    <property type="entry name" value="RCK_N"/>
</dbReference>
<dbReference type="InParanoid" id="A0A0G4EC76"/>
<dbReference type="Proteomes" id="UP000041254">
    <property type="component" value="Unassembled WGS sequence"/>
</dbReference>
<dbReference type="AlphaFoldDB" id="A0A0G4EC76"/>
<evidence type="ECO:0000259" key="14">
    <source>
        <dbReference type="Pfam" id="PF22614"/>
    </source>
</evidence>
<proteinExistence type="predicted"/>
<evidence type="ECO:0000256" key="3">
    <source>
        <dbReference type="ARBA" id="ARBA00022538"/>
    </source>
</evidence>